<keyword evidence="11 14" id="KW-0456">Lyase</keyword>
<dbReference type="Proteomes" id="UP000034894">
    <property type="component" value="Unassembled WGS sequence"/>
</dbReference>
<dbReference type="InterPro" id="IPR044516">
    <property type="entry name" value="UXS-like"/>
</dbReference>
<sequence length="314" mass="35080">MIILITGGAGFIGLNLSARLLRLGHEVTSLDNYITSDKNNISALKNEPGFKFFETDIINPLPNHVVKVKFDRIYHLACPTGVPNLTVLDSEMALTCSLGTLNILELAKKNGSRLLFTSSSEIYGNPLISPQTENYTGNVDPVGIRAPYEEGKRFAETLVKIYYRKYNLQAKIVRIFNTYGPYMAAGDTRVIPLFFTRCLNGMSLPLHGDGNQKRTFLYIDDLIEGLLTVMEKGGAGEVYNLGNHHSVTIFHLAEKILKLTGNTAGLEKTDRPPHDHQTRMPDLTRISRLGWQPSVSLDEGLQKTFLWLQKQVKT</sequence>
<comment type="cofactor">
    <cofactor evidence="1">
        <name>NAD(+)</name>
        <dbReference type="ChEBI" id="CHEBI:57540"/>
    </cofactor>
</comment>
<dbReference type="EC" id="4.2.1.46" evidence="14"/>
<accession>A0A0G1FS72</accession>
<keyword evidence="8" id="KW-0333">Golgi apparatus</keyword>
<dbReference type="SUPFAM" id="SSF51735">
    <property type="entry name" value="NAD(P)-binding Rossmann-fold domains"/>
    <property type="match status" value="1"/>
</dbReference>
<keyword evidence="4" id="KW-0210">Decarboxylase</keyword>
<dbReference type="PANTHER" id="PTHR43078:SF6">
    <property type="entry name" value="UDP-GLUCURONIC ACID DECARBOXYLASE 1"/>
    <property type="match status" value="1"/>
</dbReference>
<evidence type="ECO:0000313" key="14">
    <source>
        <dbReference type="EMBL" id="KKS97871.1"/>
    </source>
</evidence>
<evidence type="ECO:0000256" key="1">
    <source>
        <dbReference type="ARBA" id="ARBA00001911"/>
    </source>
</evidence>
<dbReference type="Pfam" id="PF01370">
    <property type="entry name" value="Epimerase"/>
    <property type="match status" value="1"/>
</dbReference>
<dbReference type="EMBL" id="LCFP01000004">
    <property type="protein sequence ID" value="KKS97871.1"/>
    <property type="molecule type" value="Genomic_DNA"/>
</dbReference>
<dbReference type="Gene3D" id="3.40.50.720">
    <property type="entry name" value="NAD(P)-binding Rossmann-like Domain"/>
    <property type="match status" value="1"/>
</dbReference>
<comment type="subcellular location">
    <subcellularLocation>
        <location evidence="2">Golgi apparatus membrane</location>
        <topology evidence="2">Single-pass type II membrane protein</topology>
    </subcellularLocation>
    <subcellularLocation>
        <location evidence="12">Golgi apparatus</location>
        <location evidence="12">Golgi stack membrane</location>
    </subcellularLocation>
</comment>
<evidence type="ECO:0000256" key="9">
    <source>
        <dbReference type="ARBA" id="ARBA00023136"/>
    </source>
</evidence>
<comment type="caution">
    <text evidence="14">The sequence shown here is derived from an EMBL/GenBank/DDBJ whole genome shotgun (WGS) entry which is preliminary data.</text>
</comment>
<evidence type="ECO:0000256" key="12">
    <source>
        <dbReference type="ARBA" id="ARBA00037859"/>
    </source>
</evidence>
<dbReference type="GO" id="GO:0033320">
    <property type="term" value="P:UDP-D-xylose biosynthetic process"/>
    <property type="evidence" value="ECO:0007669"/>
    <property type="project" value="UniProtKB-UniPathway"/>
</dbReference>
<proteinExistence type="predicted"/>
<evidence type="ECO:0000256" key="11">
    <source>
        <dbReference type="ARBA" id="ARBA00023239"/>
    </source>
</evidence>
<dbReference type="PANTHER" id="PTHR43078">
    <property type="entry name" value="UDP-GLUCURONIC ACID DECARBOXYLASE-RELATED"/>
    <property type="match status" value="1"/>
</dbReference>
<gene>
    <name evidence="14" type="ORF">UV73_C0004G0013</name>
</gene>
<protein>
    <submittedName>
        <fullName evidence="14">NAD-dependent epimerase/dehydratase, dTDP-glucose 4,6-dehydratase</fullName>
        <ecNumber evidence="14">4.2.1.46</ecNumber>
    </submittedName>
</protein>
<name>A0A0G1FS72_9BACT</name>
<dbReference type="GO" id="GO:0070403">
    <property type="term" value="F:NAD+ binding"/>
    <property type="evidence" value="ECO:0007669"/>
    <property type="project" value="InterPro"/>
</dbReference>
<dbReference type="InterPro" id="IPR036291">
    <property type="entry name" value="NAD(P)-bd_dom_sf"/>
</dbReference>
<dbReference type="InterPro" id="IPR001509">
    <property type="entry name" value="Epimerase_deHydtase"/>
</dbReference>
<dbReference type="FunFam" id="3.40.50.720:FF:000065">
    <property type="entry name" value="UDP-glucuronic acid decarboxylase 1"/>
    <property type="match status" value="1"/>
</dbReference>
<keyword evidence="9" id="KW-0472">Membrane</keyword>
<dbReference type="GO" id="GO:0048040">
    <property type="term" value="F:UDP-glucuronate decarboxylase activity"/>
    <property type="evidence" value="ECO:0007669"/>
    <property type="project" value="TreeGrafter"/>
</dbReference>
<evidence type="ECO:0000256" key="4">
    <source>
        <dbReference type="ARBA" id="ARBA00022793"/>
    </source>
</evidence>
<dbReference type="GO" id="GO:0042732">
    <property type="term" value="P:D-xylose metabolic process"/>
    <property type="evidence" value="ECO:0007669"/>
    <property type="project" value="InterPro"/>
</dbReference>
<keyword evidence="6" id="KW-1133">Transmembrane helix</keyword>
<evidence type="ECO:0000256" key="8">
    <source>
        <dbReference type="ARBA" id="ARBA00023034"/>
    </source>
</evidence>
<dbReference type="GO" id="GO:0005737">
    <property type="term" value="C:cytoplasm"/>
    <property type="evidence" value="ECO:0007669"/>
    <property type="project" value="TreeGrafter"/>
</dbReference>
<evidence type="ECO:0000256" key="10">
    <source>
        <dbReference type="ARBA" id="ARBA00023180"/>
    </source>
</evidence>
<evidence type="ECO:0000256" key="7">
    <source>
        <dbReference type="ARBA" id="ARBA00023027"/>
    </source>
</evidence>
<dbReference type="GO" id="GO:0008460">
    <property type="term" value="F:dTDP-glucose 4,6-dehydratase activity"/>
    <property type="evidence" value="ECO:0007669"/>
    <property type="project" value="UniProtKB-EC"/>
</dbReference>
<reference evidence="14 15" key="1">
    <citation type="journal article" date="2015" name="Nature">
        <title>rRNA introns, odd ribosomes, and small enigmatic genomes across a large radiation of phyla.</title>
        <authorList>
            <person name="Brown C.T."/>
            <person name="Hug L.A."/>
            <person name="Thomas B.C."/>
            <person name="Sharon I."/>
            <person name="Castelle C.J."/>
            <person name="Singh A."/>
            <person name="Wilkins M.J."/>
            <person name="Williams K.H."/>
            <person name="Banfield J.F."/>
        </authorList>
    </citation>
    <scope>NUCLEOTIDE SEQUENCE [LARGE SCALE GENOMIC DNA]</scope>
</reference>
<evidence type="ECO:0000256" key="6">
    <source>
        <dbReference type="ARBA" id="ARBA00022989"/>
    </source>
</evidence>
<keyword evidence="3" id="KW-0812">Transmembrane</keyword>
<dbReference type="AlphaFoldDB" id="A0A0G1FS72"/>
<evidence type="ECO:0000256" key="2">
    <source>
        <dbReference type="ARBA" id="ARBA00004323"/>
    </source>
</evidence>
<dbReference type="UniPathway" id="UPA00796">
    <property type="reaction ID" value="UER00771"/>
</dbReference>
<keyword evidence="5" id="KW-0735">Signal-anchor</keyword>
<evidence type="ECO:0000259" key="13">
    <source>
        <dbReference type="Pfam" id="PF01370"/>
    </source>
</evidence>
<dbReference type="STRING" id="1618443.UV73_C0004G0013"/>
<keyword evidence="10" id="KW-0325">Glycoprotein</keyword>
<evidence type="ECO:0000256" key="5">
    <source>
        <dbReference type="ARBA" id="ARBA00022968"/>
    </source>
</evidence>
<evidence type="ECO:0000256" key="3">
    <source>
        <dbReference type="ARBA" id="ARBA00022692"/>
    </source>
</evidence>
<keyword evidence="7" id="KW-0520">NAD</keyword>
<organism evidence="14 15">
    <name type="scientific">Candidatus Gottesmanbacteria bacterium GW2011_GWA2_43_14</name>
    <dbReference type="NCBI Taxonomy" id="1618443"/>
    <lineage>
        <taxon>Bacteria</taxon>
        <taxon>Candidatus Gottesmaniibacteriota</taxon>
    </lineage>
</organism>
<evidence type="ECO:0000313" key="15">
    <source>
        <dbReference type="Proteomes" id="UP000034894"/>
    </source>
</evidence>
<dbReference type="PATRIC" id="fig|1618443.3.peg.667"/>
<feature type="domain" description="NAD-dependent epimerase/dehydratase" evidence="13">
    <location>
        <begin position="3"/>
        <end position="242"/>
    </location>
</feature>